<gene>
    <name evidence="1" type="ORF">DPM33_27150</name>
</gene>
<comment type="caution">
    <text evidence="1">The sequence shown here is derived from an EMBL/GenBank/DDBJ whole genome shotgun (WGS) entry which is preliminary data.</text>
</comment>
<accession>A0A330HF17</accession>
<evidence type="ECO:0000313" key="1">
    <source>
        <dbReference type="EMBL" id="RAZ87015.1"/>
    </source>
</evidence>
<keyword evidence="2" id="KW-1185">Reference proteome</keyword>
<evidence type="ECO:0000313" key="2">
    <source>
        <dbReference type="Proteomes" id="UP000251558"/>
    </source>
</evidence>
<dbReference type="AlphaFoldDB" id="A0A330HF17"/>
<reference evidence="2" key="1">
    <citation type="submission" date="2018-06" db="EMBL/GenBank/DDBJ databases">
        <authorList>
            <person name="Helene L.C."/>
            <person name="Dall'Agnol R."/>
            <person name="Delamuta J.R."/>
            <person name="Hungria M."/>
        </authorList>
    </citation>
    <scope>NUCLEOTIDE SEQUENCE [LARGE SCALE GENOMIC DNA]</scope>
    <source>
        <strain evidence="2">AC99b</strain>
    </source>
</reference>
<protein>
    <submittedName>
        <fullName evidence="1">Uncharacterized protein</fullName>
    </submittedName>
</protein>
<sequence length="122" mass="13371">MRISAEFQNSVGTGRPISGKLDQEMEQAMFDDQARYRARQELFEIAAAGMVNPGYATPGALIEMLEIAAMDVKGDRAPIPTDILTPARISSRMGDWMLRKGRSLFHGGSRIAGSFATRRLPA</sequence>
<dbReference type="Proteomes" id="UP000251558">
    <property type="component" value="Unassembled WGS sequence"/>
</dbReference>
<name>A0A330HF17_9HYPH</name>
<dbReference type="EMBL" id="QMBP01000016">
    <property type="protein sequence ID" value="RAZ87015.1"/>
    <property type="molecule type" value="Genomic_DNA"/>
</dbReference>
<organism evidence="1 2">
    <name type="scientific">Mesorhizobium hawassense</name>
    <dbReference type="NCBI Taxonomy" id="1209954"/>
    <lineage>
        <taxon>Bacteria</taxon>
        <taxon>Pseudomonadati</taxon>
        <taxon>Pseudomonadota</taxon>
        <taxon>Alphaproteobacteria</taxon>
        <taxon>Hyphomicrobiales</taxon>
        <taxon>Phyllobacteriaceae</taxon>
        <taxon>Mesorhizobium</taxon>
    </lineage>
</organism>
<proteinExistence type="predicted"/>
<reference evidence="1 2" key="2">
    <citation type="submission" date="2018-07" db="EMBL/GenBank/DDBJ databases">
        <title>Diversity of Mesorhizobium strains in Brazil.</title>
        <authorList>
            <person name="Helene L.C.F."/>
            <person name="Dall'Agnol R."/>
            <person name="Delamuta J.R.M."/>
            <person name="Hungria M."/>
        </authorList>
    </citation>
    <scope>NUCLEOTIDE SEQUENCE [LARGE SCALE GENOMIC DNA]</scope>
    <source>
        <strain evidence="1 2">AC99b</strain>
    </source>
</reference>